<proteinExistence type="inferred from homology"/>
<feature type="domain" description="ABC transporter" evidence="3">
    <location>
        <begin position="234"/>
        <end position="491"/>
    </location>
</feature>
<dbReference type="SUPFAM" id="SSF52540">
    <property type="entry name" value="P-loop containing nucleoside triphosphate hydrolases"/>
    <property type="match status" value="2"/>
</dbReference>
<accession>A0A166N484</accession>
<dbReference type="STRING" id="436010.A0A166N484"/>
<dbReference type="GO" id="GO:0005524">
    <property type="term" value="F:ATP binding"/>
    <property type="evidence" value="ECO:0007669"/>
    <property type="project" value="InterPro"/>
</dbReference>
<dbReference type="PANTHER" id="PTHR43117:SF4">
    <property type="entry name" value="OSMOPROTECTANT IMPORT ATP-BINDING PROTEIN OSMV"/>
    <property type="match status" value="1"/>
</dbReference>
<sequence length="491" mass="53629">MLLGHLRISPSPPAGIFPFLAAPSSVSVPEPTPWRDPSSYISIVSFAHRPRSSGGEFYDYTARYGAVREEDRVTLRQSMFPETGAELSGTSSESKIFSELSERMDLQQLLDLPLVALSNGQTRRARVLKALLSKPELLLLDEPLTGLDVEHRAKLLSLLHSLHASRSPRFIMGLRSQDPIPEWITHVALVDETKVTVGAKDDVLNAKQHATTTNTPLSVPARESPKTDDAPVVIDLKNVSVAYHERQILKNIHWTIRAGDRYHLQGSNGSGKTTLLALLTGDHPQSYTQFPPTAALTLFGRPRARIPTPELATLIGAVSPELANAFPRRANMSVWDAVGTGFDGGFVSAGARGVGIGLKGGLTESEVQWRVGRMREVFEALGPHTWAREDVPAGAAEGFSKRAFVDLSAGEQSVVLLMRALVGRPRLLLLDEVWSGMDDGMIAAARAYLRGDGVRQDQAVVVISHWVEEVPWGEEDGVKRFRLENGQGQDV</sequence>
<evidence type="ECO:0000256" key="1">
    <source>
        <dbReference type="ARBA" id="ARBA00005417"/>
    </source>
</evidence>
<name>A0A166N484_9AGAM</name>
<comment type="similarity">
    <text evidence="1">Belongs to the ABC transporter superfamily.</text>
</comment>
<dbReference type="InterPro" id="IPR027417">
    <property type="entry name" value="P-loop_NTPase"/>
</dbReference>
<keyword evidence="4" id="KW-0378">Hydrolase</keyword>
<dbReference type="OrthoDB" id="10255969at2759"/>
<evidence type="ECO:0000313" key="4">
    <source>
        <dbReference type="EMBL" id="KZP24627.1"/>
    </source>
</evidence>
<dbReference type="Proteomes" id="UP000076532">
    <property type="component" value="Unassembled WGS sequence"/>
</dbReference>
<protein>
    <submittedName>
        <fullName evidence="4">P-loop containing nucleoside triphosphate hydrolase protein</fullName>
    </submittedName>
</protein>
<evidence type="ECO:0000256" key="2">
    <source>
        <dbReference type="ARBA" id="ARBA00022448"/>
    </source>
</evidence>
<dbReference type="Gene3D" id="3.40.50.300">
    <property type="entry name" value="P-loop containing nucleotide triphosphate hydrolases"/>
    <property type="match status" value="2"/>
</dbReference>
<dbReference type="EMBL" id="KV417525">
    <property type="protein sequence ID" value="KZP24627.1"/>
    <property type="molecule type" value="Genomic_DNA"/>
</dbReference>
<dbReference type="PANTHER" id="PTHR43117">
    <property type="entry name" value="OSMOPROTECTANT IMPORT ATP-BINDING PROTEIN OSMV"/>
    <property type="match status" value="1"/>
</dbReference>
<gene>
    <name evidence="4" type="ORF">FIBSPDRAFT_417861</name>
</gene>
<dbReference type="Pfam" id="PF00005">
    <property type="entry name" value="ABC_tran"/>
    <property type="match status" value="2"/>
</dbReference>
<evidence type="ECO:0000259" key="3">
    <source>
        <dbReference type="PROSITE" id="PS50893"/>
    </source>
</evidence>
<keyword evidence="2" id="KW-0813">Transport</keyword>
<organism evidence="4 5">
    <name type="scientific">Athelia psychrophila</name>
    <dbReference type="NCBI Taxonomy" id="1759441"/>
    <lineage>
        <taxon>Eukaryota</taxon>
        <taxon>Fungi</taxon>
        <taxon>Dikarya</taxon>
        <taxon>Basidiomycota</taxon>
        <taxon>Agaricomycotina</taxon>
        <taxon>Agaricomycetes</taxon>
        <taxon>Agaricomycetidae</taxon>
        <taxon>Atheliales</taxon>
        <taxon>Atheliaceae</taxon>
        <taxon>Athelia</taxon>
    </lineage>
</organism>
<dbReference type="PROSITE" id="PS50893">
    <property type="entry name" value="ABC_TRANSPORTER_2"/>
    <property type="match status" value="1"/>
</dbReference>
<reference evidence="4 5" key="1">
    <citation type="journal article" date="2016" name="Mol. Biol. Evol.">
        <title>Comparative Genomics of Early-Diverging Mushroom-Forming Fungi Provides Insights into the Origins of Lignocellulose Decay Capabilities.</title>
        <authorList>
            <person name="Nagy L.G."/>
            <person name="Riley R."/>
            <person name="Tritt A."/>
            <person name="Adam C."/>
            <person name="Daum C."/>
            <person name="Floudas D."/>
            <person name="Sun H."/>
            <person name="Yadav J.S."/>
            <person name="Pangilinan J."/>
            <person name="Larsson K.H."/>
            <person name="Matsuura K."/>
            <person name="Barry K."/>
            <person name="Labutti K."/>
            <person name="Kuo R."/>
            <person name="Ohm R.A."/>
            <person name="Bhattacharya S.S."/>
            <person name="Shirouzu T."/>
            <person name="Yoshinaga Y."/>
            <person name="Martin F.M."/>
            <person name="Grigoriev I.V."/>
            <person name="Hibbett D.S."/>
        </authorList>
    </citation>
    <scope>NUCLEOTIDE SEQUENCE [LARGE SCALE GENOMIC DNA]</scope>
    <source>
        <strain evidence="4 5">CBS 109695</strain>
    </source>
</reference>
<evidence type="ECO:0000313" key="5">
    <source>
        <dbReference type="Proteomes" id="UP000076532"/>
    </source>
</evidence>
<dbReference type="GO" id="GO:0016887">
    <property type="term" value="F:ATP hydrolysis activity"/>
    <property type="evidence" value="ECO:0007669"/>
    <property type="project" value="InterPro"/>
</dbReference>
<keyword evidence="5" id="KW-1185">Reference proteome</keyword>
<dbReference type="InterPro" id="IPR003439">
    <property type="entry name" value="ABC_transporter-like_ATP-bd"/>
</dbReference>
<dbReference type="AlphaFoldDB" id="A0A166N484"/>